<dbReference type="InterPro" id="IPR011701">
    <property type="entry name" value="MFS"/>
</dbReference>
<gene>
    <name evidence="7" type="ORF">UFOPK1392_00865</name>
    <name evidence="8" type="ORF">UFOPK3733_01715</name>
</gene>
<evidence type="ECO:0000256" key="4">
    <source>
        <dbReference type="ARBA" id="ARBA00023136"/>
    </source>
</evidence>
<feature type="transmembrane region" description="Helical" evidence="5">
    <location>
        <begin position="356"/>
        <end position="378"/>
    </location>
</feature>
<feature type="transmembrane region" description="Helical" evidence="5">
    <location>
        <begin position="108"/>
        <end position="129"/>
    </location>
</feature>
<name>A0A6J5YCD7_9ZZZZ</name>
<evidence type="ECO:0000256" key="1">
    <source>
        <dbReference type="ARBA" id="ARBA00004141"/>
    </source>
</evidence>
<feature type="transmembrane region" description="Helical" evidence="5">
    <location>
        <begin position="327"/>
        <end position="350"/>
    </location>
</feature>
<evidence type="ECO:0000256" key="3">
    <source>
        <dbReference type="ARBA" id="ARBA00022989"/>
    </source>
</evidence>
<dbReference type="PRINTS" id="PR01036">
    <property type="entry name" value="TCRTETB"/>
</dbReference>
<dbReference type="AlphaFoldDB" id="A0A6J5YCD7"/>
<feature type="transmembrane region" description="Helical" evidence="5">
    <location>
        <begin position="399"/>
        <end position="419"/>
    </location>
</feature>
<evidence type="ECO:0000256" key="5">
    <source>
        <dbReference type="SAM" id="Phobius"/>
    </source>
</evidence>
<keyword evidence="3 5" id="KW-1133">Transmembrane helix</keyword>
<dbReference type="PANTHER" id="PTHR23501:SF154">
    <property type="entry name" value="MULTIDRUG-EFFLUX TRANSPORTER RV1634-RELATED"/>
    <property type="match status" value="1"/>
</dbReference>
<feature type="transmembrane region" description="Helical" evidence="5">
    <location>
        <begin position="292"/>
        <end position="315"/>
    </location>
</feature>
<feature type="transmembrane region" description="Helical" evidence="5">
    <location>
        <begin position="425"/>
        <end position="444"/>
    </location>
</feature>
<dbReference type="PANTHER" id="PTHR23501">
    <property type="entry name" value="MAJOR FACILITATOR SUPERFAMILY"/>
    <property type="match status" value="1"/>
</dbReference>
<dbReference type="Gene3D" id="1.20.1250.20">
    <property type="entry name" value="MFS general substrate transporter like domains"/>
    <property type="match status" value="1"/>
</dbReference>
<dbReference type="GO" id="GO:0022857">
    <property type="term" value="F:transmembrane transporter activity"/>
    <property type="evidence" value="ECO:0007669"/>
    <property type="project" value="InterPro"/>
</dbReference>
<feature type="transmembrane region" description="Helical" evidence="5">
    <location>
        <begin position="171"/>
        <end position="194"/>
    </location>
</feature>
<feature type="transmembrane region" description="Helical" evidence="5">
    <location>
        <begin position="206"/>
        <end position="223"/>
    </location>
</feature>
<feature type="transmembrane region" description="Helical" evidence="5">
    <location>
        <begin position="81"/>
        <end position="102"/>
    </location>
</feature>
<feature type="transmembrane region" description="Helical" evidence="5">
    <location>
        <begin position="141"/>
        <end position="165"/>
    </location>
</feature>
<proteinExistence type="predicted"/>
<accession>A0A6J5YCD7</accession>
<evidence type="ECO:0000256" key="2">
    <source>
        <dbReference type="ARBA" id="ARBA00022692"/>
    </source>
</evidence>
<feature type="transmembrane region" description="Helical" evidence="5">
    <location>
        <begin position="261"/>
        <end position="286"/>
    </location>
</feature>
<dbReference type="GO" id="GO:0005886">
    <property type="term" value="C:plasma membrane"/>
    <property type="evidence" value="ECO:0007669"/>
    <property type="project" value="TreeGrafter"/>
</dbReference>
<dbReference type="InterPro" id="IPR036259">
    <property type="entry name" value="MFS_trans_sf"/>
</dbReference>
<evidence type="ECO:0000259" key="6">
    <source>
        <dbReference type="PROSITE" id="PS50850"/>
    </source>
</evidence>
<evidence type="ECO:0000313" key="7">
    <source>
        <dbReference type="EMBL" id="CAB4323115.1"/>
    </source>
</evidence>
<dbReference type="InterPro" id="IPR020846">
    <property type="entry name" value="MFS_dom"/>
</dbReference>
<feature type="transmembrane region" description="Helical" evidence="5">
    <location>
        <begin position="17"/>
        <end position="40"/>
    </location>
</feature>
<dbReference type="EMBL" id="CAFBNC010000105">
    <property type="protein sequence ID" value="CAB4948218.1"/>
    <property type="molecule type" value="Genomic_DNA"/>
</dbReference>
<reference evidence="7" key="1">
    <citation type="submission" date="2020-05" db="EMBL/GenBank/DDBJ databases">
        <authorList>
            <person name="Chiriac C."/>
            <person name="Salcher M."/>
            <person name="Ghai R."/>
            <person name="Kavagutti S V."/>
        </authorList>
    </citation>
    <scope>NUCLEOTIDE SEQUENCE</scope>
</reference>
<dbReference type="Pfam" id="PF07690">
    <property type="entry name" value="MFS_1"/>
    <property type="match status" value="1"/>
</dbReference>
<keyword evidence="4 5" id="KW-0472">Membrane</keyword>
<keyword evidence="2 5" id="KW-0812">Transmembrane</keyword>
<dbReference type="EMBL" id="CAEMXZ010000027">
    <property type="protein sequence ID" value="CAB4323115.1"/>
    <property type="molecule type" value="Genomic_DNA"/>
</dbReference>
<comment type="subcellular location">
    <subcellularLocation>
        <location evidence="1">Membrane</location>
        <topology evidence="1">Multi-pass membrane protein</topology>
    </subcellularLocation>
</comment>
<dbReference type="PROSITE" id="PS50850">
    <property type="entry name" value="MFS"/>
    <property type="match status" value="1"/>
</dbReference>
<sequence length="454" mass="46329">MQTTGDSTSVFAPGVRLLTIGLVSIVTLVAFESMAVATVMPLVEDDLGDLWLYGWVFTAFFLGNLVGAVIAGSAADRMRPAIPFAAGLLLFSAGLVVGGAASSMGMLVAGRVLQGVGAGAMPAISYVCIGRGYRPESRARMFALMSSAWVVPSVAGPALAGVIGATVGWRWVFLGLLPLCGVIGLIALLGVRTIETSHETAAASNVMRALQVALGAGLLLAGLQTSAPFVAVPVVLIGVLVLIPAFRSLTPEGTLRARPGLAATVLVRGLLGFAFFAADAYVPFAITTVRGLSATIGGLALTTATFTWTIASWLQARWVDRTGPRRLIVAGLLVIAGGSLSMLAVLVPAIPAWIGLGSWAIAGFGIGLAYAPLSLVTLAVAPKGEEGRATAGLQLSDMLGTALGTGVAGAVLTIAVRTFDSERVGLLAVFLISAAVALLGARLAHRVPARIHQT</sequence>
<evidence type="ECO:0000313" key="8">
    <source>
        <dbReference type="EMBL" id="CAB4948218.1"/>
    </source>
</evidence>
<feature type="domain" description="Major facilitator superfamily (MFS) profile" evidence="6">
    <location>
        <begin position="18"/>
        <end position="452"/>
    </location>
</feature>
<feature type="transmembrane region" description="Helical" evidence="5">
    <location>
        <begin position="52"/>
        <end position="74"/>
    </location>
</feature>
<organism evidence="7">
    <name type="scientific">freshwater metagenome</name>
    <dbReference type="NCBI Taxonomy" id="449393"/>
    <lineage>
        <taxon>unclassified sequences</taxon>
        <taxon>metagenomes</taxon>
        <taxon>ecological metagenomes</taxon>
    </lineage>
</organism>
<dbReference type="Gene3D" id="1.20.1720.10">
    <property type="entry name" value="Multidrug resistance protein D"/>
    <property type="match status" value="1"/>
</dbReference>
<protein>
    <submittedName>
        <fullName evidence="7">Unannotated protein</fullName>
    </submittedName>
</protein>
<feature type="transmembrane region" description="Helical" evidence="5">
    <location>
        <begin position="229"/>
        <end position="249"/>
    </location>
</feature>
<dbReference type="SUPFAM" id="SSF103473">
    <property type="entry name" value="MFS general substrate transporter"/>
    <property type="match status" value="1"/>
</dbReference>